<comment type="subcellular location">
    <subcellularLocation>
        <location evidence="1">Membrane</location>
        <topology evidence="1">Multi-pass membrane protein</topology>
    </subcellularLocation>
</comment>
<keyword evidence="2 6" id="KW-0812">Transmembrane</keyword>
<dbReference type="AlphaFoldDB" id="A0A6A5KUN6"/>
<comment type="similarity">
    <text evidence="5">Belongs to the SAT4 family.</text>
</comment>
<sequence length="381" mass="42660">MVSSTDATQTPALLPPLGQTTNFIDPPTLMPAVIAGTTVIHLFTLPFLLARAYVNIYVTKRFRVEDYLSYLSYIGCIAYTVAIVHAETVGMARHMWDITLATLTDISYICNIVFVCYTATGGLAKTVVFLQLKRIFTTPFRGVVFWVIVGSLAANALFYTTMFFLYVFTCWPREKIWNSSVEGKCIDSNRLNMAMGTLNVISDLERKIAVLAVFAMGAVAVAIGCVGLYYRVILLQQPDFSWLLTQAGLICMAELSIVIIVGCCPYIPRLKRHLTVQSSVQTSYQNTTRPFKPRSKFYPLDKYLITDAETSKAESSASEEHLELHQYQSTANEGEGLDSHNQDRVIEIGQQFDELALHRRERGNVMLDTFLQAAALCRNAY</sequence>
<gene>
    <name evidence="8" type="ORF">BDW02DRAFT_594458</name>
</gene>
<dbReference type="Pfam" id="PF20684">
    <property type="entry name" value="Fung_rhodopsin"/>
    <property type="match status" value="1"/>
</dbReference>
<name>A0A6A5KUN6_9PLEO</name>
<evidence type="ECO:0000256" key="2">
    <source>
        <dbReference type="ARBA" id="ARBA00022692"/>
    </source>
</evidence>
<reference evidence="8" key="1">
    <citation type="submission" date="2020-01" db="EMBL/GenBank/DDBJ databases">
        <authorList>
            <consortium name="DOE Joint Genome Institute"/>
            <person name="Haridas S."/>
            <person name="Albert R."/>
            <person name="Binder M."/>
            <person name="Bloem J."/>
            <person name="Labutti K."/>
            <person name="Salamov A."/>
            <person name="Andreopoulos B."/>
            <person name="Baker S.E."/>
            <person name="Barry K."/>
            <person name="Bills G."/>
            <person name="Bluhm B.H."/>
            <person name="Cannon C."/>
            <person name="Castanera R."/>
            <person name="Culley D.E."/>
            <person name="Daum C."/>
            <person name="Ezra D."/>
            <person name="Gonzalez J.B."/>
            <person name="Henrissat B."/>
            <person name="Kuo A."/>
            <person name="Liang C."/>
            <person name="Lipzen A."/>
            <person name="Lutzoni F."/>
            <person name="Magnuson J."/>
            <person name="Mondo S."/>
            <person name="Nolan M."/>
            <person name="Ohm R."/>
            <person name="Pangilinan J."/>
            <person name="Park H.-J."/>
            <person name="Ramirez L."/>
            <person name="Alfaro M."/>
            <person name="Sun H."/>
            <person name="Tritt A."/>
            <person name="Yoshinaga Y."/>
            <person name="Zwiers L.-H."/>
            <person name="Turgeon B.G."/>
            <person name="Goodwin S.B."/>
            <person name="Spatafora J.W."/>
            <person name="Crous P.W."/>
            <person name="Grigoriev I.V."/>
        </authorList>
    </citation>
    <scope>NUCLEOTIDE SEQUENCE</scope>
    <source>
        <strain evidence="8">P77</strain>
    </source>
</reference>
<organism evidence="8 9">
    <name type="scientific">Decorospora gaudefroyi</name>
    <dbReference type="NCBI Taxonomy" id="184978"/>
    <lineage>
        <taxon>Eukaryota</taxon>
        <taxon>Fungi</taxon>
        <taxon>Dikarya</taxon>
        <taxon>Ascomycota</taxon>
        <taxon>Pezizomycotina</taxon>
        <taxon>Dothideomycetes</taxon>
        <taxon>Pleosporomycetidae</taxon>
        <taxon>Pleosporales</taxon>
        <taxon>Pleosporineae</taxon>
        <taxon>Pleosporaceae</taxon>
        <taxon>Decorospora</taxon>
    </lineage>
</organism>
<dbReference type="GO" id="GO:0016020">
    <property type="term" value="C:membrane"/>
    <property type="evidence" value="ECO:0007669"/>
    <property type="project" value="UniProtKB-SubCell"/>
</dbReference>
<dbReference type="OrthoDB" id="5342292at2759"/>
<feature type="transmembrane region" description="Helical" evidence="6">
    <location>
        <begin position="106"/>
        <end position="130"/>
    </location>
</feature>
<feature type="transmembrane region" description="Helical" evidence="6">
    <location>
        <begin position="142"/>
        <end position="168"/>
    </location>
</feature>
<dbReference type="InterPro" id="IPR052337">
    <property type="entry name" value="SAT4-like"/>
</dbReference>
<proteinExistence type="inferred from homology"/>
<dbReference type="EMBL" id="ML975250">
    <property type="protein sequence ID" value="KAF1838656.1"/>
    <property type="molecule type" value="Genomic_DNA"/>
</dbReference>
<dbReference type="PANTHER" id="PTHR33048:SF129">
    <property type="entry name" value="INTEGRAL MEMBRANE PROTEIN-RELATED"/>
    <property type="match status" value="1"/>
</dbReference>
<keyword evidence="9" id="KW-1185">Reference proteome</keyword>
<feature type="transmembrane region" description="Helical" evidence="6">
    <location>
        <begin position="32"/>
        <end position="54"/>
    </location>
</feature>
<evidence type="ECO:0000259" key="7">
    <source>
        <dbReference type="Pfam" id="PF20684"/>
    </source>
</evidence>
<evidence type="ECO:0000313" key="8">
    <source>
        <dbReference type="EMBL" id="KAF1838656.1"/>
    </source>
</evidence>
<keyword evidence="3 6" id="KW-1133">Transmembrane helix</keyword>
<protein>
    <recommendedName>
        <fullName evidence="7">Rhodopsin domain-containing protein</fullName>
    </recommendedName>
</protein>
<feature type="transmembrane region" description="Helical" evidence="6">
    <location>
        <begin position="208"/>
        <end position="230"/>
    </location>
</feature>
<evidence type="ECO:0000256" key="4">
    <source>
        <dbReference type="ARBA" id="ARBA00023136"/>
    </source>
</evidence>
<evidence type="ECO:0000256" key="5">
    <source>
        <dbReference type="ARBA" id="ARBA00038359"/>
    </source>
</evidence>
<dbReference type="PANTHER" id="PTHR33048">
    <property type="entry name" value="PTH11-LIKE INTEGRAL MEMBRANE PROTEIN (AFU_ORTHOLOGUE AFUA_5G11245)"/>
    <property type="match status" value="1"/>
</dbReference>
<evidence type="ECO:0000313" key="9">
    <source>
        <dbReference type="Proteomes" id="UP000800040"/>
    </source>
</evidence>
<accession>A0A6A5KUN6</accession>
<feature type="domain" description="Rhodopsin" evidence="7">
    <location>
        <begin position="50"/>
        <end position="204"/>
    </location>
</feature>
<keyword evidence="4 6" id="KW-0472">Membrane</keyword>
<evidence type="ECO:0000256" key="1">
    <source>
        <dbReference type="ARBA" id="ARBA00004141"/>
    </source>
</evidence>
<evidence type="ECO:0000256" key="3">
    <source>
        <dbReference type="ARBA" id="ARBA00022989"/>
    </source>
</evidence>
<feature type="transmembrane region" description="Helical" evidence="6">
    <location>
        <begin position="66"/>
        <end position="86"/>
    </location>
</feature>
<feature type="transmembrane region" description="Helical" evidence="6">
    <location>
        <begin position="242"/>
        <end position="262"/>
    </location>
</feature>
<dbReference type="InterPro" id="IPR049326">
    <property type="entry name" value="Rhodopsin_dom_fungi"/>
</dbReference>
<dbReference type="Proteomes" id="UP000800040">
    <property type="component" value="Unassembled WGS sequence"/>
</dbReference>
<evidence type="ECO:0000256" key="6">
    <source>
        <dbReference type="SAM" id="Phobius"/>
    </source>
</evidence>